<dbReference type="EMBL" id="JAXIOK010000023">
    <property type="protein sequence ID" value="KAK4743449.1"/>
    <property type="molecule type" value="Genomic_DNA"/>
</dbReference>
<comment type="caution">
    <text evidence="4">The sequence shown here is derived from an EMBL/GenBank/DDBJ whole genome shotgun (WGS) entry which is preliminary data.</text>
</comment>
<dbReference type="Proteomes" id="UP001345219">
    <property type="component" value="Chromosome 1"/>
</dbReference>
<feature type="coiled-coil region" evidence="1">
    <location>
        <begin position="25"/>
        <end position="125"/>
    </location>
</feature>
<reference evidence="4 5" key="1">
    <citation type="journal article" date="2023" name="Hortic Res">
        <title>Pangenome of water caltrop reveals structural variations and asymmetric subgenome divergence after allopolyploidization.</title>
        <authorList>
            <person name="Zhang X."/>
            <person name="Chen Y."/>
            <person name="Wang L."/>
            <person name="Yuan Y."/>
            <person name="Fang M."/>
            <person name="Shi L."/>
            <person name="Lu R."/>
            <person name="Comes H.P."/>
            <person name="Ma Y."/>
            <person name="Chen Y."/>
            <person name="Huang G."/>
            <person name="Zhou Y."/>
            <person name="Zheng Z."/>
            <person name="Qiu Y."/>
        </authorList>
    </citation>
    <scope>NUCLEOTIDE SEQUENCE [LARGE SCALE GENOMIC DNA]</scope>
    <source>
        <tissue evidence="4">Roots</tissue>
    </source>
</reference>
<feature type="compositionally biased region" description="Polar residues" evidence="2">
    <location>
        <begin position="498"/>
        <end position="515"/>
    </location>
</feature>
<evidence type="ECO:0000259" key="3">
    <source>
        <dbReference type="Pfam" id="PF24851"/>
    </source>
</evidence>
<feature type="region of interest" description="Disordered" evidence="2">
    <location>
        <begin position="484"/>
        <end position="515"/>
    </location>
</feature>
<protein>
    <recommendedName>
        <fullName evidence="3">DUF7725 domain-containing protein</fullName>
    </recommendedName>
</protein>
<feature type="domain" description="DUF7725" evidence="3">
    <location>
        <begin position="354"/>
        <end position="400"/>
    </location>
</feature>
<evidence type="ECO:0000313" key="5">
    <source>
        <dbReference type="Proteomes" id="UP001345219"/>
    </source>
</evidence>
<name>A0AAN7GKH1_9MYRT</name>
<gene>
    <name evidence="4" type="ORF">SAY87_001450</name>
</gene>
<accession>A0AAN7GKH1</accession>
<proteinExistence type="predicted"/>
<organism evidence="4 5">
    <name type="scientific">Trapa incisa</name>
    <dbReference type="NCBI Taxonomy" id="236973"/>
    <lineage>
        <taxon>Eukaryota</taxon>
        <taxon>Viridiplantae</taxon>
        <taxon>Streptophyta</taxon>
        <taxon>Embryophyta</taxon>
        <taxon>Tracheophyta</taxon>
        <taxon>Spermatophyta</taxon>
        <taxon>Magnoliopsida</taxon>
        <taxon>eudicotyledons</taxon>
        <taxon>Gunneridae</taxon>
        <taxon>Pentapetalae</taxon>
        <taxon>rosids</taxon>
        <taxon>malvids</taxon>
        <taxon>Myrtales</taxon>
        <taxon>Lythraceae</taxon>
        <taxon>Trapa</taxon>
    </lineage>
</organism>
<dbReference type="PANTHER" id="PTHR35766">
    <property type="entry name" value="OS08G0543600 PROTEIN"/>
    <property type="match status" value="1"/>
</dbReference>
<dbReference type="AlphaFoldDB" id="A0AAN7GKH1"/>
<evidence type="ECO:0000313" key="4">
    <source>
        <dbReference type="EMBL" id="KAK4743449.1"/>
    </source>
</evidence>
<sequence>MMVKSEITGIRNSFEAQVKEHADSFVKLREQLHEKRQVIQDFEKKIEEKDREFVAIKRDNEVAWAKEDILREQNKELATFRRELDHSEVERLQHIKQIHDLQEHLQDKERQLIEMQDQHRVSQETIIYKDEQLREALAWINRVQEMDALQSNSLQTELRTVVRRWRDSICIQYNRFNLNWLRQGGELDPLLTRPVPQVNSNEAPHFGQKDATQLDAYGSSSKSVSLSNSNLDNSYIGDHSSNLTLVSSPLLSTPGYIPTGQAQCGENYMSTGLKHDYQIAIERQIAQREHTDAHLSRETQADSVNSSVTGGSQVLESIEKNHLVSFKPEQILRQISTQFCDSLILHELPPDARSKLLNRLGKMLSPLHWHDYKKKYGKLDDFLASHPEYFEIDEDFIRLREGALEMIAAAAAAAKVASAAAAAKVASAAATTSSHSSILSSVAVTPMAQSYRPKSSASTDGKDVVPSAVDYHPSASQLLSAQNEHVNGPNLGSAGGPTAQNYPDVNSHGMQSTTNHNRENLGMDFWSYFNFKKIGRGCIHFSIYAFKCYSGDV</sequence>
<dbReference type="Pfam" id="PF24851">
    <property type="entry name" value="DUF7725"/>
    <property type="match status" value="1"/>
</dbReference>
<keyword evidence="1" id="KW-0175">Coiled coil</keyword>
<evidence type="ECO:0000256" key="2">
    <source>
        <dbReference type="SAM" id="MobiDB-lite"/>
    </source>
</evidence>
<dbReference type="InterPro" id="IPR056142">
    <property type="entry name" value="DUF7725"/>
</dbReference>
<feature type="compositionally biased region" description="Basic and acidic residues" evidence="2">
    <location>
        <begin position="289"/>
        <end position="300"/>
    </location>
</feature>
<keyword evidence="5" id="KW-1185">Reference proteome</keyword>
<dbReference type="PANTHER" id="PTHR35766:SF1">
    <property type="entry name" value="OS08G0543600 PROTEIN"/>
    <property type="match status" value="1"/>
</dbReference>
<evidence type="ECO:0000256" key="1">
    <source>
        <dbReference type="SAM" id="Coils"/>
    </source>
</evidence>
<feature type="region of interest" description="Disordered" evidence="2">
    <location>
        <begin position="289"/>
        <end position="308"/>
    </location>
</feature>